<feature type="region of interest" description="Disordered" evidence="1">
    <location>
        <begin position="159"/>
        <end position="198"/>
    </location>
</feature>
<gene>
    <name evidence="2" type="ORF">ONB1V03_LOCUS4841</name>
</gene>
<dbReference type="AlphaFoldDB" id="A0A7R9LPF9"/>
<evidence type="ECO:0000313" key="2">
    <source>
        <dbReference type="EMBL" id="CAD7644756.1"/>
    </source>
</evidence>
<protein>
    <submittedName>
        <fullName evidence="2">Uncharacterized protein</fullName>
    </submittedName>
</protein>
<feature type="compositionally biased region" description="Low complexity" evidence="1">
    <location>
        <begin position="90"/>
        <end position="111"/>
    </location>
</feature>
<evidence type="ECO:0000256" key="1">
    <source>
        <dbReference type="SAM" id="MobiDB-lite"/>
    </source>
</evidence>
<sequence length="556" mass="59427">MINISFETPIVSPFVAQTSPPKSTATTAAEAMICMNATTSADSSNDSSVSGGYSSSISMPTSSPVKSLAIKQLLESPLIKAPVAVVQSSSTTSSSSAAPSESLSTTSSAPVVMSSQTSVESSDDTDLDTNPELNAVLVAESPEPSPQSTLEDVNNEATDGVTEVADSQSSQSSVTSMTTAAAEDDSNDTTSGGSIGGRNCLRRQTSMCVNTSMSSPRALAILKNAIKTSYNNNSNKFCDKMVVNSNNMNGGEDVTNKGVVESNGCQSPPNHKLIRNSPFSRGSVYLKAVKERFETQRADRSPKVVNDLSIELSIDSSFDRQLKGIIRKHELQSSPTSSGEPKAKKKKVLFAEPVVSSKLEFKLLSPSPTSSPSISGVQSLSQQLFPQQARQSIICEGPDSNDKRRNSLVHQNSTFDKEFDTNSVDSSDSASSDSPLLMTQKFFADDLDPTCSQYPTTIISDFDDNSDMNLRNAMISSTNDSQQDSQSSSEDMFMCSQPMPESLGVQLVDIGVQTIPISESADTFVEDPVLNVPMRLSLIKELFNMFGNVLDQYSES</sequence>
<dbReference type="Proteomes" id="UP000728032">
    <property type="component" value="Unassembled WGS sequence"/>
</dbReference>
<feature type="compositionally biased region" description="Low complexity" evidence="1">
    <location>
        <begin position="423"/>
        <end position="433"/>
    </location>
</feature>
<evidence type="ECO:0000313" key="3">
    <source>
        <dbReference type="Proteomes" id="UP000728032"/>
    </source>
</evidence>
<feature type="compositionally biased region" description="Low complexity" evidence="1">
    <location>
        <begin position="162"/>
        <end position="181"/>
    </location>
</feature>
<reference evidence="2" key="1">
    <citation type="submission" date="2020-11" db="EMBL/GenBank/DDBJ databases">
        <authorList>
            <person name="Tran Van P."/>
        </authorList>
    </citation>
    <scope>NUCLEOTIDE SEQUENCE</scope>
</reference>
<feature type="region of interest" description="Disordered" evidence="1">
    <location>
        <begin position="412"/>
        <end position="433"/>
    </location>
</feature>
<organism evidence="2">
    <name type="scientific">Oppiella nova</name>
    <dbReference type="NCBI Taxonomy" id="334625"/>
    <lineage>
        <taxon>Eukaryota</taxon>
        <taxon>Metazoa</taxon>
        <taxon>Ecdysozoa</taxon>
        <taxon>Arthropoda</taxon>
        <taxon>Chelicerata</taxon>
        <taxon>Arachnida</taxon>
        <taxon>Acari</taxon>
        <taxon>Acariformes</taxon>
        <taxon>Sarcoptiformes</taxon>
        <taxon>Oribatida</taxon>
        <taxon>Brachypylina</taxon>
        <taxon>Oppioidea</taxon>
        <taxon>Oppiidae</taxon>
        <taxon>Oppiella</taxon>
    </lineage>
</organism>
<keyword evidence="3" id="KW-1185">Reference proteome</keyword>
<feature type="region of interest" description="Disordered" evidence="1">
    <location>
        <begin position="40"/>
        <end position="62"/>
    </location>
</feature>
<accession>A0A7R9LPF9</accession>
<dbReference type="EMBL" id="OC916618">
    <property type="protein sequence ID" value="CAD7644756.1"/>
    <property type="molecule type" value="Genomic_DNA"/>
</dbReference>
<feature type="region of interest" description="Disordered" evidence="1">
    <location>
        <begin position="90"/>
        <end position="129"/>
    </location>
</feature>
<dbReference type="OrthoDB" id="6514250at2759"/>
<name>A0A7R9LPF9_9ACAR</name>
<dbReference type="EMBL" id="CAJPVJ010001793">
    <property type="protein sequence ID" value="CAG2165298.1"/>
    <property type="molecule type" value="Genomic_DNA"/>
</dbReference>
<proteinExistence type="predicted"/>